<sequence length="88" mass="10106">MGKYRVLDILSYVPKQEIDLVQLETIFVNEINNVNAAANGYYVEKYKQSRELEKNIKIAVEDLQNEGKKIAFIKKGRKIIAVVGYKVT</sequence>
<protein>
    <submittedName>
        <fullName evidence="1">Uncharacterized protein</fullName>
    </submittedName>
</protein>
<dbReference type="Proteomes" id="UP000446657">
    <property type="component" value="Unassembled WGS sequence"/>
</dbReference>
<dbReference type="EMBL" id="WNAL01000018">
    <property type="protein sequence ID" value="MTR81966.1"/>
    <property type="molecule type" value="Genomic_DNA"/>
</dbReference>
<organism evidence="1 2">
    <name type="scientific">Roseburia faecis</name>
    <dbReference type="NCBI Taxonomy" id="301302"/>
    <lineage>
        <taxon>Bacteria</taxon>
        <taxon>Bacillati</taxon>
        <taxon>Bacillota</taxon>
        <taxon>Clostridia</taxon>
        <taxon>Lachnospirales</taxon>
        <taxon>Lachnospiraceae</taxon>
        <taxon>Roseburia</taxon>
    </lineage>
</organism>
<name>A0A844KNN1_9FIRM</name>
<evidence type="ECO:0000313" key="1">
    <source>
        <dbReference type="EMBL" id="MTR81966.1"/>
    </source>
</evidence>
<reference evidence="1 2" key="1">
    <citation type="journal article" date="2019" name="Nat. Med.">
        <title>A library of human gut bacterial isolates paired with longitudinal multiomics data enables mechanistic microbiome research.</title>
        <authorList>
            <person name="Poyet M."/>
            <person name="Groussin M."/>
            <person name="Gibbons S.M."/>
            <person name="Avila-Pacheco J."/>
            <person name="Jiang X."/>
            <person name="Kearney S.M."/>
            <person name="Perrotta A.R."/>
            <person name="Berdy B."/>
            <person name="Zhao S."/>
            <person name="Lieberman T.D."/>
            <person name="Swanson P.K."/>
            <person name="Smith M."/>
            <person name="Roesemann S."/>
            <person name="Alexander J.E."/>
            <person name="Rich S.A."/>
            <person name="Livny J."/>
            <person name="Vlamakis H."/>
            <person name="Clish C."/>
            <person name="Bullock K."/>
            <person name="Deik A."/>
            <person name="Scott J."/>
            <person name="Pierce K.A."/>
            <person name="Xavier R.J."/>
            <person name="Alm E.J."/>
        </authorList>
    </citation>
    <scope>NUCLEOTIDE SEQUENCE [LARGE SCALE GENOMIC DNA]</scope>
    <source>
        <strain evidence="1 2">BIOML-A1</strain>
    </source>
</reference>
<dbReference type="RefSeq" id="WP_138345196.1">
    <property type="nucleotide sequence ID" value="NZ_CP184331.1"/>
</dbReference>
<gene>
    <name evidence="1" type="ORF">GMD30_09700</name>
</gene>
<evidence type="ECO:0000313" key="2">
    <source>
        <dbReference type="Proteomes" id="UP000446657"/>
    </source>
</evidence>
<accession>A0A844KNN1</accession>
<comment type="caution">
    <text evidence="1">The sequence shown here is derived from an EMBL/GenBank/DDBJ whole genome shotgun (WGS) entry which is preliminary data.</text>
</comment>
<dbReference type="AlphaFoldDB" id="A0A844KNN1"/>
<proteinExistence type="predicted"/>